<protein>
    <submittedName>
        <fullName evidence="5">Transposase</fullName>
    </submittedName>
</protein>
<dbReference type="Pfam" id="PF13817">
    <property type="entry name" value="DDE_Tnp_IS66_C"/>
    <property type="match status" value="1"/>
</dbReference>
<feature type="coiled-coil region" evidence="1">
    <location>
        <begin position="7"/>
        <end position="69"/>
    </location>
</feature>
<dbReference type="PANTHER" id="PTHR33678">
    <property type="entry name" value="BLL1576 PROTEIN"/>
    <property type="match status" value="1"/>
</dbReference>
<keyword evidence="6" id="KW-1185">Reference proteome</keyword>
<dbReference type="Pfam" id="PF03050">
    <property type="entry name" value="DDE_Tnp_IS66"/>
    <property type="match status" value="1"/>
</dbReference>
<dbReference type="EMBL" id="FORI01000002">
    <property type="protein sequence ID" value="SFI56281.1"/>
    <property type="molecule type" value="Genomic_DNA"/>
</dbReference>
<dbReference type="Pfam" id="PF13005">
    <property type="entry name" value="zf-IS66"/>
    <property type="match status" value="1"/>
</dbReference>
<evidence type="ECO:0000313" key="6">
    <source>
        <dbReference type="Proteomes" id="UP000182737"/>
    </source>
</evidence>
<dbReference type="Proteomes" id="UP000182737">
    <property type="component" value="Unassembled WGS sequence"/>
</dbReference>
<evidence type="ECO:0000256" key="1">
    <source>
        <dbReference type="SAM" id="Coils"/>
    </source>
</evidence>
<dbReference type="InterPro" id="IPR052344">
    <property type="entry name" value="Transposase-related"/>
</dbReference>
<name>A0A1I3J7F8_9SPIR</name>
<dbReference type="InterPro" id="IPR024474">
    <property type="entry name" value="Znf_dom_IS66"/>
</dbReference>
<proteinExistence type="predicted"/>
<evidence type="ECO:0000259" key="3">
    <source>
        <dbReference type="Pfam" id="PF13005"/>
    </source>
</evidence>
<dbReference type="NCBIfam" id="NF033517">
    <property type="entry name" value="transpos_IS66"/>
    <property type="match status" value="1"/>
</dbReference>
<dbReference type="PANTHER" id="PTHR33678:SF1">
    <property type="entry name" value="BLL1576 PROTEIN"/>
    <property type="match status" value="1"/>
</dbReference>
<keyword evidence="1" id="KW-0175">Coiled coil</keyword>
<accession>A0A1I3J7F8</accession>
<dbReference type="AlphaFoldDB" id="A0A1I3J7F8"/>
<feature type="domain" description="Transposase IS66 zinc-finger binding" evidence="3">
    <location>
        <begin position="164"/>
        <end position="207"/>
    </location>
</feature>
<dbReference type="InterPro" id="IPR039552">
    <property type="entry name" value="IS66_C"/>
</dbReference>
<gene>
    <name evidence="5" type="ORF">SAMN04487775_102395</name>
</gene>
<sequence length="584" mass="68308">MKREVTIQEALTELAAAKIEIESMQQQLVLKDKLLSSKDEKITLQLFTINQQKEELKQKDEEIKSLKSDNNSKDLKILGLEERLRTQMSYRFGSHSEKLFEQWLPLFDDLDDFPENELLTNEELEELKEENVLVKAYKRRKCGRKKIDENYERIPIYHDIPESEKICGCGAKLVKVGEKVTERVNIIPERIYVEQHIYPVYACRKCEGSGDEDHPVFRQAPAAKNIIPKSIATPGLLSYIFINKYCNHMPYYRQAQNFERKGIDISRATMDKWQLEVYEKIKPLENVLMKHLKTGKVLNMDETTCRILNYENGNKDRKKSYIWLAHGGPKNKKVVVYRYFESRSPKYIRPFINGFKGWLQTDEYPGYEAALKEHELLYPKDKIIHIACAAHIRRKFYDALLNGKSKGSAKAIKYIQQMYHEENLLREKNLSDAEFVVKRREIIKPIMDEFYDWMIKTQPKVPASFKFGKALKYAIDAWPHLMNYLDCPEIYLDNSVSERSIRPYVLSRKNFLFSASEDGSRSTCLLFSLIECAKIHGIKPEEYLSSIFELAADTTDWTDSNWSELLPWNIKLIQKSDVSTVLIA</sequence>
<dbReference type="OrthoDB" id="357621at2"/>
<feature type="domain" description="Transposase IS66 C-terminal" evidence="4">
    <location>
        <begin position="528"/>
        <end position="568"/>
    </location>
</feature>
<dbReference type="RefSeq" id="WP_083425672.1">
    <property type="nucleotide sequence ID" value="NZ_FORI01000002.1"/>
</dbReference>
<evidence type="ECO:0000259" key="2">
    <source>
        <dbReference type="Pfam" id="PF03050"/>
    </source>
</evidence>
<organism evidence="5 6">
    <name type="scientific">Treponema bryantii</name>
    <dbReference type="NCBI Taxonomy" id="163"/>
    <lineage>
        <taxon>Bacteria</taxon>
        <taxon>Pseudomonadati</taxon>
        <taxon>Spirochaetota</taxon>
        <taxon>Spirochaetia</taxon>
        <taxon>Spirochaetales</taxon>
        <taxon>Treponemataceae</taxon>
        <taxon>Treponema</taxon>
    </lineage>
</organism>
<evidence type="ECO:0000259" key="4">
    <source>
        <dbReference type="Pfam" id="PF13817"/>
    </source>
</evidence>
<evidence type="ECO:0000313" key="5">
    <source>
        <dbReference type="EMBL" id="SFI56281.1"/>
    </source>
</evidence>
<dbReference type="InterPro" id="IPR004291">
    <property type="entry name" value="Transposase_IS66_central"/>
</dbReference>
<reference evidence="6" key="1">
    <citation type="submission" date="2016-10" db="EMBL/GenBank/DDBJ databases">
        <authorList>
            <person name="Varghese N."/>
            <person name="Submissions S."/>
        </authorList>
    </citation>
    <scope>NUCLEOTIDE SEQUENCE [LARGE SCALE GENOMIC DNA]</scope>
    <source>
        <strain evidence="6">XBD1002</strain>
    </source>
</reference>
<feature type="domain" description="Transposase IS66 central" evidence="2">
    <location>
        <begin position="229"/>
        <end position="521"/>
    </location>
</feature>